<organism evidence="3 4">
    <name type="scientific">Byssothecium circinans</name>
    <dbReference type="NCBI Taxonomy" id="147558"/>
    <lineage>
        <taxon>Eukaryota</taxon>
        <taxon>Fungi</taxon>
        <taxon>Dikarya</taxon>
        <taxon>Ascomycota</taxon>
        <taxon>Pezizomycotina</taxon>
        <taxon>Dothideomycetes</taxon>
        <taxon>Pleosporomycetidae</taxon>
        <taxon>Pleosporales</taxon>
        <taxon>Massarineae</taxon>
        <taxon>Massarinaceae</taxon>
        <taxon>Byssothecium</taxon>
    </lineage>
</organism>
<keyword evidence="4" id="KW-1185">Reference proteome</keyword>
<dbReference type="EMBL" id="ML976989">
    <property type="protein sequence ID" value="KAF1957349.1"/>
    <property type="molecule type" value="Genomic_DNA"/>
</dbReference>
<dbReference type="Pfam" id="PF24802">
    <property type="entry name" value="DUF7703"/>
    <property type="match status" value="1"/>
</dbReference>
<feature type="transmembrane region" description="Helical" evidence="1">
    <location>
        <begin position="6"/>
        <end position="27"/>
    </location>
</feature>
<dbReference type="Proteomes" id="UP000800035">
    <property type="component" value="Unassembled WGS sequence"/>
</dbReference>
<evidence type="ECO:0000313" key="3">
    <source>
        <dbReference type="EMBL" id="KAF1957349.1"/>
    </source>
</evidence>
<feature type="transmembrane region" description="Helical" evidence="1">
    <location>
        <begin position="143"/>
        <end position="161"/>
    </location>
</feature>
<keyword evidence="1" id="KW-0472">Membrane</keyword>
<dbReference type="AlphaFoldDB" id="A0A6A5U063"/>
<name>A0A6A5U063_9PLEO</name>
<evidence type="ECO:0000259" key="2">
    <source>
        <dbReference type="Pfam" id="PF24802"/>
    </source>
</evidence>
<accession>A0A6A5U063</accession>
<dbReference type="PANTHER" id="PTHR37013">
    <property type="entry name" value="INTEGRAL MEMBRANE PROTEIN (AFU_ORTHOLOGUE AFUA_1G05950)-RELATED"/>
    <property type="match status" value="1"/>
</dbReference>
<feature type="transmembrane region" description="Helical" evidence="1">
    <location>
        <begin position="68"/>
        <end position="86"/>
    </location>
</feature>
<protein>
    <recommendedName>
        <fullName evidence="2">DUF7703 domain-containing protein</fullName>
    </recommendedName>
</protein>
<gene>
    <name evidence="3" type="ORF">CC80DRAFT_470544</name>
</gene>
<feature type="transmembrane region" description="Helical" evidence="1">
    <location>
        <begin position="34"/>
        <end position="53"/>
    </location>
</feature>
<sequence length="224" mass="25947">MSRAMMAFTAITWYNSIETLVLIFIYFKMYTGLYFWRLLLSTAAVLPFATGGWMKQHEISHSHPLDEALLIIGWLIMVPGQSLVLCSRLHILSQDTVLLHFVLWLIIFNSIVLCIPTIVLDSLQFSTTHLPIYVHGYFVMEKIGMSLFTAQGVFISGVYFWEVRKLLNVRRVLDSEMRKLIWQLLAMHILHLTMDIGLLTVEFLEMYQIQTTLKGLVFSVKLEI</sequence>
<evidence type="ECO:0000256" key="1">
    <source>
        <dbReference type="SAM" id="Phobius"/>
    </source>
</evidence>
<feature type="transmembrane region" description="Helical" evidence="1">
    <location>
        <begin position="98"/>
        <end position="123"/>
    </location>
</feature>
<keyword evidence="1" id="KW-1133">Transmembrane helix</keyword>
<feature type="domain" description="DUF7703" evidence="2">
    <location>
        <begin position="4"/>
        <end position="223"/>
    </location>
</feature>
<dbReference type="PANTHER" id="PTHR37013:SF3">
    <property type="entry name" value="INTEGRAL MEMBRANE PROTEIN (AFU_ORTHOLOGUE AFUA_1G05950)"/>
    <property type="match status" value="1"/>
</dbReference>
<dbReference type="OrthoDB" id="405906at2759"/>
<reference evidence="3" key="1">
    <citation type="journal article" date="2020" name="Stud. Mycol.">
        <title>101 Dothideomycetes genomes: a test case for predicting lifestyles and emergence of pathogens.</title>
        <authorList>
            <person name="Haridas S."/>
            <person name="Albert R."/>
            <person name="Binder M."/>
            <person name="Bloem J."/>
            <person name="Labutti K."/>
            <person name="Salamov A."/>
            <person name="Andreopoulos B."/>
            <person name="Baker S."/>
            <person name="Barry K."/>
            <person name="Bills G."/>
            <person name="Bluhm B."/>
            <person name="Cannon C."/>
            <person name="Castanera R."/>
            <person name="Culley D."/>
            <person name="Daum C."/>
            <person name="Ezra D."/>
            <person name="Gonzalez J."/>
            <person name="Henrissat B."/>
            <person name="Kuo A."/>
            <person name="Liang C."/>
            <person name="Lipzen A."/>
            <person name="Lutzoni F."/>
            <person name="Magnuson J."/>
            <person name="Mondo S."/>
            <person name="Nolan M."/>
            <person name="Ohm R."/>
            <person name="Pangilinan J."/>
            <person name="Park H.-J."/>
            <person name="Ramirez L."/>
            <person name="Alfaro M."/>
            <person name="Sun H."/>
            <person name="Tritt A."/>
            <person name="Yoshinaga Y."/>
            <person name="Zwiers L.-H."/>
            <person name="Turgeon B."/>
            <person name="Goodwin S."/>
            <person name="Spatafora J."/>
            <person name="Crous P."/>
            <person name="Grigoriev I."/>
        </authorList>
    </citation>
    <scope>NUCLEOTIDE SEQUENCE</scope>
    <source>
        <strain evidence="3">CBS 675.92</strain>
    </source>
</reference>
<evidence type="ECO:0000313" key="4">
    <source>
        <dbReference type="Proteomes" id="UP000800035"/>
    </source>
</evidence>
<keyword evidence="1" id="KW-0812">Transmembrane</keyword>
<proteinExistence type="predicted"/>
<dbReference type="InterPro" id="IPR056120">
    <property type="entry name" value="DUF7703"/>
</dbReference>